<dbReference type="InterPro" id="IPR020904">
    <property type="entry name" value="Sc_DH/Rdtase_CS"/>
</dbReference>
<dbReference type="SUPFAM" id="SSF51735">
    <property type="entry name" value="NAD(P)-binding Rossmann-fold domains"/>
    <property type="match status" value="1"/>
</dbReference>
<dbReference type="Proteomes" id="UP000198504">
    <property type="component" value="Unassembled WGS sequence"/>
</dbReference>
<dbReference type="STRING" id="1036181.SAMN05421756_105251"/>
<dbReference type="PANTHER" id="PTHR43490:SF99">
    <property type="entry name" value="SHORT-CHAIN DEHYDROGENASE_REDUCTASE"/>
    <property type="match status" value="1"/>
</dbReference>
<keyword evidence="6" id="KW-1185">Reference proteome</keyword>
<dbReference type="PROSITE" id="PS00061">
    <property type="entry name" value="ADH_SHORT"/>
    <property type="match status" value="1"/>
</dbReference>
<dbReference type="AlphaFoldDB" id="A0A1H9IHG3"/>
<comment type="similarity">
    <text evidence="1 4">Belongs to the short-chain dehydrogenases/reductases (SDR) family.</text>
</comment>
<dbReference type="InterPro" id="IPR002347">
    <property type="entry name" value="SDR_fam"/>
</dbReference>
<evidence type="ECO:0000256" key="1">
    <source>
        <dbReference type="ARBA" id="ARBA00006484"/>
    </source>
</evidence>
<organism evidence="5 6">
    <name type="scientific">Microlunatus flavus</name>
    <dbReference type="NCBI Taxonomy" id="1036181"/>
    <lineage>
        <taxon>Bacteria</taxon>
        <taxon>Bacillati</taxon>
        <taxon>Actinomycetota</taxon>
        <taxon>Actinomycetes</taxon>
        <taxon>Propionibacteriales</taxon>
        <taxon>Propionibacteriaceae</taxon>
        <taxon>Microlunatus</taxon>
    </lineage>
</organism>
<reference evidence="6" key="1">
    <citation type="submission" date="2016-10" db="EMBL/GenBank/DDBJ databases">
        <authorList>
            <person name="Varghese N."/>
            <person name="Submissions S."/>
        </authorList>
    </citation>
    <scope>NUCLEOTIDE SEQUENCE [LARGE SCALE GENOMIC DNA]</scope>
    <source>
        <strain evidence="6">CGMCC 4.6856</strain>
    </source>
</reference>
<accession>A0A1H9IHG3</accession>
<name>A0A1H9IHG3_9ACTN</name>
<evidence type="ECO:0000256" key="3">
    <source>
        <dbReference type="ARBA" id="ARBA00023002"/>
    </source>
</evidence>
<gene>
    <name evidence="5" type="ORF">SAMN05421756_105251</name>
</gene>
<dbReference type="PRINTS" id="PR00081">
    <property type="entry name" value="GDHRDH"/>
</dbReference>
<evidence type="ECO:0000256" key="4">
    <source>
        <dbReference type="RuleBase" id="RU000363"/>
    </source>
</evidence>
<dbReference type="GO" id="GO:0016491">
    <property type="term" value="F:oxidoreductase activity"/>
    <property type="evidence" value="ECO:0007669"/>
    <property type="project" value="UniProtKB-KW"/>
</dbReference>
<protein>
    <submittedName>
        <fullName evidence="5">NAD(P)-dependent dehydrogenase, short-chain alcohol dehydrogenase family</fullName>
    </submittedName>
</protein>
<dbReference type="OrthoDB" id="9781117at2"/>
<dbReference type="Pfam" id="PF00106">
    <property type="entry name" value="adh_short"/>
    <property type="match status" value="1"/>
</dbReference>
<dbReference type="EMBL" id="FOFA01000005">
    <property type="protein sequence ID" value="SEQ73998.1"/>
    <property type="molecule type" value="Genomic_DNA"/>
</dbReference>
<proteinExistence type="inferred from homology"/>
<dbReference type="InterPro" id="IPR036291">
    <property type="entry name" value="NAD(P)-bd_dom_sf"/>
</dbReference>
<dbReference type="RefSeq" id="WP_091181564.1">
    <property type="nucleotide sequence ID" value="NZ_FOFA01000005.1"/>
</dbReference>
<evidence type="ECO:0000256" key="2">
    <source>
        <dbReference type="ARBA" id="ARBA00022857"/>
    </source>
</evidence>
<keyword evidence="2" id="KW-0521">NADP</keyword>
<evidence type="ECO:0000313" key="6">
    <source>
        <dbReference type="Proteomes" id="UP000198504"/>
    </source>
</evidence>
<keyword evidence="3" id="KW-0560">Oxidoreductase</keyword>
<dbReference type="Gene3D" id="3.40.50.720">
    <property type="entry name" value="NAD(P)-binding Rossmann-like Domain"/>
    <property type="match status" value="1"/>
</dbReference>
<sequence>MTENATTDTTTTTTLITGGNKGLGFEAARRLKEHGHRVVIGARDAERGRQAAETLGVDWVELDVSSDASVAAAAAEVEERFGGLDVLVNNAGISGPFVGVEEVDAAIMTSVLDTNTVAPVRMIHAFLPLLRRSAHPVVVNVSSGLGSFAVRSDTDRIESTLPTLAYSASKAALDMVTTVYAQFLPELRVNVVDPGYTATEFNGHSGPQTVTEGTDAVVAMATIGPDGPTGTFSDRHGVVGW</sequence>
<dbReference type="PANTHER" id="PTHR43490">
    <property type="entry name" value="(+)-NEOMENTHOL DEHYDROGENASE"/>
    <property type="match status" value="1"/>
</dbReference>
<dbReference type="PRINTS" id="PR00080">
    <property type="entry name" value="SDRFAMILY"/>
</dbReference>
<evidence type="ECO:0000313" key="5">
    <source>
        <dbReference type="EMBL" id="SEQ73998.1"/>
    </source>
</evidence>